<comment type="caution">
    <text evidence="3">The sequence shown here is derived from an EMBL/GenBank/DDBJ whole genome shotgun (WGS) entry which is preliminary data.</text>
</comment>
<keyword evidence="4" id="KW-1185">Reference proteome</keyword>
<dbReference type="Proteomes" id="UP001460270">
    <property type="component" value="Unassembled WGS sequence"/>
</dbReference>
<feature type="region of interest" description="Disordered" evidence="1">
    <location>
        <begin position="47"/>
        <end position="69"/>
    </location>
</feature>
<dbReference type="AlphaFoldDB" id="A0AAW0NM14"/>
<dbReference type="Pfam" id="PF08074">
    <property type="entry name" value="CHDCT2"/>
    <property type="match status" value="1"/>
</dbReference>
<sequence length="137" mass="14824">MFTNACYQLVGKPECRRKPPRHRGGCEAQSAIRSSTVPPQLIAVGAGSGDRGAVTQSGLPEHVRGPVSPSMALNTRFSEVECLAESHQHLSKESMSGNKPANAVLHKVLKQLEELLSDMKADVTRLPRPSLGYLRLP</sequence>
<reference evidence="4" key="1">
    <citation type="submission" date="2024-04" db="EMBL/GenBank/DDBJ databases">
        <title>Salinicola lusitanus LLJ914,a marine bacterium isolated from the Okinawa Trough.</title>
        <authorList>
            <person name="Li J."/>
        </authorList>
    </citation>
    <scope>NUCLEOTIDE SEQUENCE [LARGE SCALE GENOMIC DNA]</scope>
</reference>
<evidence type="ECO:0000256" key="1">
    <source>
        <dbReference type="SAM" id="MobiDB-lite"/>
    </source>
</evidence>
<evidence type="ECO:0000259" key="2">
    <source>
        <dbReference type="Pfam" id="PF08074"/>
    </source>
</evidence>
<evidence type="ECO:0000313" key="4">
    <source>
        <dbReference type="Proteomes" id="UP001460270"/>
    </source>
</evidence>
<feature type="domain" description="CHD C-terminal 2" evidence="2">
    <location>
        <begin position="70"/>
        <end position="126"/>
    </location>
</feature>
<name>A0AAW0NM14_9GOBI</name>
<proteinExistence type="predicted"/>
<gene>
    <name evidence="3" type="ORF">WMY93_020127</name>
</gene>
<protein>
    <recommendedName>
        <fullName evidence="2">CHD C-terminal 2 domain-containing protein</fullName>
    </recommendedName>
</protein>
<dbReference type="InterPro" id="IPR012957">
    <property type="entry name" value="CHD_C2"/>
</dbReference>
<evidence type="ECO:0000313" key="3">
    <source>
        <dbReference type="EMBL" id="KAK7899274.1"/>
    </source>
</evidence>
<dbReference type="EMBL" id="JBBPFD010000014">
    <property type="protein sequence ID" value="KAK7899274.1"/>
    <property type="molecule type" value="Genomic_DNA"/>
</dbReference>
<organism evidence="3 4">
    <name type="scientific">Mugilogobius chulae</name>
    <name type="common">yellowstripe goby</name>
    <dbReference type="NCBI Taxonomy" id="88201"/>
    <lineage>
        <taxon>Eukaryota</taxon>
        <taxon>Metazoa</taxon>
        <taxon>Chordata</taxon>
        <taxon>Craniata</taxon>
        <taxon>Vertebrata</taxon>
        <taxon>Euteleostomi</taxon>
        <taxon>Actinopterygii</taxon>
        <taxon>Neopterygii</taxon>
        <taxon>Teleostei</taxon>
        <taxon>Neoteleostei</taxon>
        <taxon>Acanthomorphata</taxon>
        <taxon>Gobiaria</taxon>
        <taxon>Gobiiformes</taxon>
        <taxon>Gobioidei</taxon>
        <taxon>Gobiidae</taxon>
        <taxon>Gobionellinae</taxon>
        <taxon>Mugilogobius</taxon>
    </lineage>
</organism>
<accession>A0AAW0NM14</accession>